<sequence length="1092" mass="118142">MGKRAQKYGGGAAAASGDGAAEAAPRGSDTVEPEAAPKAAAICRRKGPGAAVEVARDADGVARCRRDSCAASIKTAPWAIALKVPRKGGKFETVPGASIDACSTCYTAYMMGKQEQEFASLLVNVQDPTKRAFICGQVHVNATVGMRAAIRRRGLRPSEFQKVFKRELHDINLSVKDLLHPDGTQYKGILVIDNGTDDVRGYGVLYEWFREVSTQCWDVKKMSSNAQMCEEQAASTFMYFTTPKDQEESMMKKLRNCTLEPQSILAMPAESEPPADGLPGAATPGGDDDDEDGDCAEGPVVAESVYQGAVLHPHAAQQATSPKKGAKRAGKRLASARKSSGAESTVPGSRKKSKKGVPLEGAGDDLGSDSGDAIDADDMHIRNVDCDVILLGDRLGHKRRRLREVMQSLGSDKDGQPLPQVDSATQSLISRMQTRLDVAEVAEALSNVRSIAGMKKDKLHDKIDSLKDYVTVLPPDVQQALVRKHLADIGASLLSDPACVKEMLRAIGFPKTMAHNYQKIFAGFVMTPLLDAPPANEEVLQTVLQSIESELADAQADLDPHIGDAVFSCLNAVRGCLHLVRPNDTEHATAFEALTAKYTEEDRNMKESWMALLKDVKKTAPTHAENVQKAADWEVQLSTASPISEKSALLFQMFQAIPGIAKKARATSTKSLEKSFTSAMSDVAAYIMQVYPSTVLPEGVPGTVQIMRGYTAAWRKAPLEARHLLAEVTEGMQAVTAADGAIPVLMSIQSAREQEPRLNDVNPKKFLDEAVRDECIGMVKSFSNNCVDMQPSVGVQTKAAHIIKSSMEHVLETDPAMLDTCQAAWAALCDLLDPTLKNKWQVICEVLVDFDEVVKRITTMNAAWTAEAAQRSEIEPKLSECKAVCSIAVDVLASCKKYHTEVGLQVLITECTAQIGIVRGIATAKANAMAQSMHDYLQLSMHDNGPLLKDALGGASRHDAVWCDGLAENASLKDIAKKAGGSLYKLNTVEFTKALASLKDLYDECIQLSEFFSDEIFVKKSVEDTRAKLSRGFATALEGCLLYNFQKNDSPSQKRAAVSSSVKKFNVFDSMSHVHAAVQGCVKKVMEMKALP</sequence>
<feature type="region of interest" description="Disordered" evidence="1">
    <location>
        <begin position="313"/>
        <end position="371"/>
    </location>
</feature>
<feature type="region of interest" description="Disordered" evidence="1">
    <location>
        <begin position="1"/>
        <end position="37"/>
    </location>
</feature>
<proteinExistence type="predicted"/>
<evidence type="ECO:0000313" key="2">
    <source>
        <dbReference type="EMBL" id="CAK0847392.1"/>
    </source>
</evidence>
<accession>A0ABN9TNC2</accession>
<reference evidence="2" key="1">
    <citation type="submission" date="2023-10" db="EMBL/GenBank/DDBJ databases">
        <authorList>
            <person name="Chen Y."/>
            <person name="Shah S."/>
            <person name="Dougan E. K."/>
            <person name="Thang M."/>
            <person name="Chan C."/>
        </authorList>
    </citation>
    <scope>NUCLEOTIDE SEQUENCE [LARGE SCALE GENOMIC DNA]</scope>
</reference>
<feature type="region of interest" description="Disordered" evidence="1">
    <location>
        <begin position="269"/>
        <end position="297"/>
    </location>
</feature>
<feature type="compositionally biased region" description="Low complexity" evidence="1">
    <location>
        <begin position="13"/>
        <end position="24"/>
    </location>
</feature>
<evidence type="ECO:0000256" key="1">
    <source>
        <dbReference type="SAM" id="MobiDB-lite"/>
    </source>
</evidence>
<dbReference type="EMBL" id="CAUYUJ010014896">
    <property type="protein sequence ID" value="CAK0847392.1"/>
    <property type="molecule type" value="Genomic_DNA"/>
</dbReference>
<evidence type="ECO:0008006" key="4">
    <source>
        <dbReference type="Google" id="ProtNLM"/>
    </source>
</evidence>
<feature type="compositionally biased region" description="Acidic residues" evidence="1">
    <location>
        <begin position="286"/>
        <end position="295"/>
    </location>
</feature>
<organism evidence="2 3">
    <name type="scientific">Prorocentrum cordatum</name>
    <dbReference type="NCBI Taxonomy" id="2364126"/>
    <lineage>
        <taxon>Eukaryota</taxon>
        <taxon>Sar</taxon>
        <taxon>Alveolata</taxon>
        <taxon>Dinophyceae</taxon>
        <taxon>Prorocentrales</taxon>
        <taxon>Prorocentraceae</taxon>
        <taxon>Prorocentrum</taxon>
    </lineage>
</organism>
<keyword evidence="3" id="KW-1185">Reference proteome</keyword>
<comment type="caution">
    <text evidence="2">The sequence shown here is derived from an EMBL/GenBank/DDBJ whole genome shotgun (WGS) entry which is preliminary data.</text>
</comment>
<name>A0ABN9TNC2_9DINO</name>
<feature type="compositionally biased region" description="Low complexity" evidence="1">
    <location>
        <begin position="274"/>
        <end position="285"/>
    </location>
</feature>
<evidence type="ECO:0000313" key="3">
    <source>
        <dbReference type="Proteomes" id="UP001189429"/>
    </source>
</evidence>
<dbReference type="Proteomes" id="UP001189429">
    <property type="component" value="Unassembled WGS sequence"/>
</dbReference>
<feature type="compositionally biased region" description="Basic residues" evidence="1">
    <location>
        <begin position="324"/>
        <end position="335"/>
    </location>
</feature>
<gene>
    <name evidence="2" type="ORF">PCOR1329_LOCUS40607</name>
</gene>
<protein>
    <recommendedName>
        <fullName evidence="4">Exocyst complex component Sec6</fullName>
    </recommendedName>
</protein>
<feature type="compositionally biased region" description="Acidic residues" evidence="1">
    <location>
        <begin position="362"/>
        <end position="371"/>
    </location>
</feature>